<comment type="caution">
    <text evidence="3">The sequence shown here is derived from an EMBL/GenBank/DDBJ whole genome shotgun (WGS) entry which is preliminary data.</text>
</comment>
<feature type="compositionally biased region" description="Low complexity" evidence="1">
    <location>
        <begin position="27"/>
        <end position="40"/>
    </location>
</feature>
<evidence type="ECO:0000313" key="3">
    <source>
        <dbReference type="EMBL" id="RDI45221.1"/>
    </source>
</evidence>
<organism evidence="3 4">
    <name type="scientific">Aquicella lusitana</name>
    <dbReference type="NCBI Taxonomy" id="254246"/>
    <lineage>
        <taxon>Bacteria</taxon>
        <taxon>Pseudomonadati</taxon>
        <taxon>Pseudomonadota</taxon>
        <taxon>Gammaproteobacteria</taxon>
        <taxon>Legionellales</taxon>
        <taxon>Coxiellaceae</taxon>
        <taxon>Aquicella</taxon>
    </lineage>
</organism>
<keyword evidence="2" id="KW-0732">Signal</keyword>
<dbReference type="RefSeq" id="WP_114834081.1">
    <property type="nucleotide sequence ID" value="NZ_LR699114.1"/>
</dbReference>
<dbReference type="AlphaFoldDB" id="A0A370GNY2"/>
<evidence type="ECO:0000256" key="2">
    <source>
        <dbReference type="SAM" id="SignalP"/>
    </source>
</evidence>
<keyword evidence="4" id="KW-1185">Reference proteome</keyword>
<evidence type="ECO:0000256" key="1">
    <source>
        <dbReference type="SAM" id="MobiDB-lite"/>
    </source>
</evidence>
<protein>
    <submittedName>
        <fullName evidence="3">Uncharacterized protein</fullName>
    </submittedName>
</protein>
<dbReference type="EMBL" id="QQAX01000007">
    <property type="protein sequence ID" value="RDI45221.1"/>
    <property type="molecule type" value="Genomic_DNA"/>
</dbReference>
<evidence type="ECO:0000313" key="4">
    <source>
        <dbReference type="Proteomes" id="UP000254720"/>
    </source>
</evidence>
<gene>
    <name evidence="3" type="ORF">C8D86_107101</name>
</gene>
<feature type="chain" id="PRO_5016894101" evidence="2">
    <location>
        <begin position="28"/>
        <end position="295"/>
    </location>
</feature>
<feature type="compositionally biased region" description="Polar residues" evidence="1">
    <location>
        <begin position="41"/>
        <end position="67"/>
    </location>
</feature>
<reference evidence="3 4" key="1">
    <citation type="submission" date="2018-07" db="EMBL/GenBank/DDBJ databases">
        <title>Genomic Encyclopedia of Type Strains, Phase IV (KMG-IV): sequencing the most valuable type-strain genomes for metagenomic binning, comparative biology and taxonomic classification.</title>
        <authorList>
            <person name="Goeker M."/>
        </authorList>
    </citation>
    <scope>NUCLEOTIDE SEQUENCE [LARGE SCALE GENOMIC DNA]</scope>
    <source>
        <strain evidence="3 4">DSM 16500</strain>
    </source>
</reference>
<sequence length="295" mass="32430">MNLNKMKGLTQIAALIIPLFFSPVGLSQTPPTSQQLPTSTKASSTSVTPLSPSQSTIKYPGQITPNIPISDEEYSNLPSCPGDPSNPSVANQTPICPDINGNYPPGGSSATCPSLCTVTRKVVDQTIGSVTQVLSTQSPICPVGYAQVTQFNMQSEVTWNSNPPYASYPITASTYAAYVAAGYQCDAYYGGQDVRCDTADSSWHHSLNSNTSIGGFYGYYSDRWKSKCYYKSPSGCKNKVVASDCEWPESWYDRKFYYNYYYYRCRPPAGLYYTSNKSPASLVCSIIRPEWKTRN</sequence>
<feature type="signal peptide" evidence="2">
    <location>
        <begin position="1"/>
        <end position="27"/>
    </location>
</feature>
<proteinExistence type="predicted"/>
<accession>A0A370GNY2</accession>
<dbReference type="Proteomes" id="UP000254720">
    <property type="component" value="Unassembled WGS sequence"/>
</dbReference>
<name>A0A370GNY2_9COXI</name>
<feature type="region of interest" description="Disordered" evidence="1">
    <location>
        <begin position="27"/>
        <end position="93"/>
    </location>
</feature>